<keyword evidence="1" id="KW-0472">Membrane</keyword>
<keyword evidence="1" id="KW-1133">Transmembrane helix</keyword>
<name>A0AAP0QBI5_9MAGN</name>
<dbReference type="AlphaFoldDB" id="A0AAP0QBI5"/>
<evidence type="ECO:0000313" key="2">
    <source>
        <dbReference type="EMBL" id="KAK9169946.1"/>
    </source>
</evidence>
<comment type="caution">
    <text evidence="2">The sequence shown here is derived from an EMBL/GenBank/DDBJ whole genome shotgun (WGS) entry which is preliminary data.</text>
</comment>
<proteinExistence type="predicted"/>
<keyword evidence="3" id="KW-1185">Reference proteome</keyword>
<dbReference type="Proteomes" id="UP001420932">
    <property type="component" value="Unassembled WGS sequence"/>
</dbReference>
<keyword evidence="1" id="KW-0812">Transmembrane</keyword>
<feature type="transmembrane region" description="Helical" evidence="1">
    <location>
        <begin position="20"/>
        <end position="39"/>
    </location>
</feature>
<sequence length="53" mass="6509">MDLLSTCWFIIEYVLIPDGFMKWICLSFLFTLFYFSYAIEIDLFENFNQIYVM</sequence>
<gene>
    <name evidence="2" type="ORF">Syun_002086</name>
</gene>
<organism evidence="2 3">
    <name type="scientific">Stephania yunnanensis</name>
    <dbReference type="NCBI Taxonomy" id="152371"/>
    <lineage>
        <taxon>Eukaryota</taxon>
        <taxon>Viridiplantae</taxon>
        <taxon>Streptophyta</taxon>
        <taxon>Embryophyta</taxon>
        <taxon>Tracheophyta</taxon>
        <taxon>Spermatophyta</taxon>
        <taxon>Magnoliopsida</taxon>
        <taxon>Ranunculales</taxon>
        <taxon>Menispermaceae</taxon>
        <taxon>Menispermoideae</taxon>
        <taxon>Cissampelideae</taxon>
        <taxon>Stephania</taxon>
    </lineage>
</organism>
<reference evidence="2 3" key="1">
    <citation type="submission" date="2024-01" db="EMBL/GenBank/DDBJ databases">
        <title>Genome assemblies of Stephania.</title>
        <authorList>
            <person name="Yang L."/>
        </authorList>
    </citation>
    <scope>NUCLEOTIDE SEQUENCE [LARGE SCALE GENOMIC DNA]</scope>
    <source>
        <strain evidence="2">YNDBR</strain>
        <tissue evidence="2">Leaf</tissue>
    </source>
</reference>
<evidence type="ECO:0000313" key="3">
    <source>
        <dbReference type="Proteomes" id="UP001420932"/>
    </source>
</evidence>
<protein>
    <submittedName>
        <fullName evidence="2">Uncharacterized protein</fullName>
    </submittedName>
</protein>
<dbReference type="EMBL" id="JBBNAF010000001">
    <property type="protein sequence ID" value="KAK9169946.1"/>
    <property type="molecule type" value="Genomic_DNA"/>
</dbReference>
<accession>A0AAP0QBI5</accession>
<evidence type="ECO:0000256" key="1">
    <source>
        <dbReference type="SAM" id="Phobius"/>
    </source>
</evidence>